<dbReference type="PANTHER" id="PTHR33744">
    <property type="entry name" value="CARBOHYDRATE DIACID REGULATOR"/>
    <property type="match status" value="1"/>
</dbReference>
<organism evidence="5 6">
    <name type="scientific">Nocardia goodfellowii</name>
    <dbReference type="NCBI Taxonomy" id="882446"/>
    <lineage>
        <taxon>Bacteria</taxon>
        <taxon>Bacillati</taxon>
        <taxon>Actinomycetota</taxon>
        <taxon>Actinomycetes</taxon>
        <taxon>Mycobacteriales</taxon>
        <taxon>Nocardiaceae</taxon>
        <taxon>Nocardia</taxon>
    </lineage>
</organism>
<sequence>MAGSHSVPGPDSEEIRAWLADYVYETMRAESLEQLVDRLNSVIIARIPELADRDMRRDLTASTRAHARAMLPGLASDTFEFAIPEEAHAFARTIARRGFELRLLLRVYHVGQEAVLDYMTEAIDQRQAPHDIERALLLRLFERSSKWVSTSVELLTDTYMEERERVFRAALNRRTETVHALLADIDSVGAAVDTEQASIRLGYRLAGQHLAFVLWTDEPGGDIPGDGEAIGLLDRVAARLAGALGTARLLTVPAGASSMWAWAGVDDADRIVKLAAPGGLSSLTDLVEAPVRVAFGVPGAQVAGFRASHREAVAARNVAERATSGGPRVHAYRDVEIAYLAGADDAAMRGLIGRELRPLAGRDGNAARLRATLHVYLQCHRSPEAAAKLLGVHKNTVRYRIQRIEELLGYPIEERSLALETALACLAAYGPGALP</sequence>
<dbReference type="Pfam" id="PF13556">
    <property type="entry name" value="HTH_30"/>
    <property type="match status" value="1"/>
</dbReference>
<name>A0ABS4Q839_9NOCA</name>
<comment type="caution">
    <text evidence="5">The sequence shown here is derived from an EMBL/GenBank/DDBJ whole genome shotgun (WGS) entry which is preliminary data.</text>
</comment>
<dbReference type="Gene3D" id="1.10.10.2840">
    <property type="entry name" value="PucR C-terminal helix-turn-helix domain"/>
    <property type="match status" value="1"/>
</dbReference>
<dbReference type="PANTHER" id="PTHR33744:SF1">
    <property type="entry name" value="DNA-BINDING TRANSCRIPTIONAL ACTIVATOR ADER"/>
    <property type="match status" value="1"/>
</dbReference>
<feature type="domain" description="RsbT co-antagonist protein RsbRD N-terminal" evidence="3">
    <location>
        <begin position="34"/>
        <end position="174"/>
    </location>
</feature>
<feature type="domain" description="PucR C-terminal helix-turn-helix" evidence="2">
    <location>
        <begin position="369"/>
        <end position="426"/>
    </location>
</feature>
<evidence type="ECO:0000313" key="5">
    <source>
        <dbReference type="EMBL" id="MBP2187827.1"/>
    </source>
</evidence>
<dbReference type="InterPro" id="IPR041522">
    <property type="entry name" value="CdaR_GGDEF"/>
</dbReference>
<comment type="similarity">
    <text evidence="1">Belongs to the CdaR family.</text>
</comment>
<dbReference type="InterPro" id="IPR025736">
    <property type="entry name" value="PucR_C-HTH_dom"/>
</dbReference>
<evidence type="ECO:0000259" key="4">
    <source>
        <dbReference type="Pfam" id="PF17853"/>
    </source>
</evidence>
<dbReference type="RefSeq" id="WP_307869452.1">
    <property type="nucleotide sequence ID" value="NZ_JAGGMR010000001.1"/>
</dbReference>
<dbReference type="GO" id="GO:0003677">
    <property type="term" value="F:DNA binding"/>
    <property type="evidence" value="ECO:0007669"/>
    <property type="project" value="UniProtKB-KW"/>
</dbReference>
<dbReference type="Pfam" id="PF14361">
    <property type="entry name" value="RsbRD_N"/>
    <property type="match status" value="1"/>
</dbReference>
<evidence type="ECO:0000313" key="6">
    <source>
        <dbReference type="Proteomes" id="UP001519325"/>
    </source>
</evidence>
<gene>
    <name evidence="5" type="ORF">BJ987_000728</name>
</gene>
<dbReference type="InterPro" id="IPR051448">
    <property type="entry name" value="CdaR-like_regulators"/>
</dbReference>
<dbReference type="EMBL" id="JAGGMR010000001">
    <property type="protein sequence ID" value="MBP2187827.1"/>
    <property type="molecule type" value="Genomic_DNA"/>
</dbReference>
<protein>
    <submittedName>
        <fullName evidence="5">DNA-binding PucR family transcriptional regulator</fullName>
    </submittedName>
</protein>
<feature type="domain" description="CdaR GGDEF-like" evidence="4">
    <location>
        <begin position="194"/>
        <end position="317"/>
    </location>
</feature>
<evidence type="ECO:0000259" key="2">
    <source>
        <dbReference type="Pfam" id="PF13556"/>
    </source>
</evidence>
<reference evidence="5 6" key="1">
    <citation type="submission" date="2021-03" db="EMBL/GenBank/DDBJ databases">
        <title>Sequencing the genomes of 1000 actinobacteria strains.</title>
        <authorList>
            <person name="Klenk H.-P."/>
        </authorList>
    </citation>
    <scope>NUCLEOTIDE SEQUENCE [LARGE SCALE GENOMIC DNA]</scope>
    <source>
        <strain evidence="5 6">DSM 45516</strain>
    </source>
</reference>
<dbReference type="InterPro" id="IPR042070">
    <property type="entry name" value="PucR_C-HTH_sf"/>
</dbReference>
<keyword evidence="6" id="KW-1185">Reference proteome</keyword>
<dbReference type="Proteomes" id="UP001519325">
    <property type="component" value="Unassembled WGS sequence"/>
</dbReference>
<dbReference type="Pfam" id="PF17853">
    <property type="entry name" value="GGDEF_2"/>
    <property type="match status" value="1"/>
</dbReference>
<proteinExistence type="inferred from homology"/>
<evidence type="ECO:0000259" key="3">
    <source>
        <dbReference type="Pfam" id="PF14361"/>
    </source>
</evidence>
<evidence type="ECO:0000256" key="1">
    <source>
        <dbReference type="ARBA" id="ARBA00006754"/>
    </source>
</evidence>
<accession>A0ABS4Q839</accession>
<dbReference type="InterPro" id="IPR025751">
    <property type="entry name" value="RsbRD_N_dom"/>
</dbReference>
<keyword evidence="5" id="KW-0238">DNA-binding</keyword>